<proteinExistence type="predicted"/>
<feature type="compositionally biased region" description="Low complexity" evidence="1">
    <location>
        <begin position="346"/>
        <end position="360"/>
    </location>
</feature>
<accession>A0A139A875</accession>
<feature type="compositionally biased region" description="Acidic residues" evidence="1">
    <location>
        <begin position="369"/>
        <end position="378"/>
    </location>
</feature>
<sequence length="484" mass="49894">MALPRPRSSSASTANTLGAPSSSSSNVDANLLVPRGRKLKVRLGPSWQDKAAYVALKYQLRPGSMDTSPLVTLSDAGESWNLNAFAKGSQIPTHTLSAPRNEDRGTDCVLLLDTSTNPPTLILERLAISVSQLRPSKTASHTGSLAPGQSASAVRAPSPRPPSVGITSKSKPSPASSPPTKHSPPPKESADSDDSLSFSSADSPPHKPFTLPLPPVALPLLPPHQPNPPPQVPIEFSEASSSESSDEAPEPTPAPFFPPYLTARKAAGAGDDEDDDDRDGEYTARPSGRRSSRGGSSNRGKPARGKKRGAGAGKAPAGKRGGSSSASTSSVSATGAGRGASKRGGRATAAKKGPRGKAPAQQAPTVVEYSEESDDDNETSPVSYTSGFGAPYPVPVIPVHTVPLSSRPTAPVEDQDSFLDDLADLVEEDLENEVDSPMDIDSRPAAPAVSASHLYAPPATSAGTGPVSLSARFGDDESSTSESD</sequence>
<feature type="region of interest" description="Disordered" evidence="1">
    <location>
        <begin position="1"/>
        <end position="30"/>
    </location>
</feature>
<dbReference type="PANTHER" id="PTHR15970:SF2">
    <property type="entry name" value="ELL-ASSOCIATED FACTOR EAF"/>
    <property type="match status" value="1"/>
</dbReference>
<dbReference type="GO" id="GO:0006368">
    <property type="term" value="P:transcription elongation by RNA polymerase II"/>
    <property type="evidence" value="ECO:0007669"/>
    <property type="project" value="InterPro"/>
</dbReference>
<feature type="region of interest" description="Disordered" evidence="1">
    <location>
        <begin position="433"/>
        <end position="484"/>
    </location>
</feature>
<feature type="compositionally biased region" description="Polar residues" evidence="1">
    <location>
        <begin position="7"/>
        <end position="28"/>
    </location>
</feature>
<feature type="region of interest" description="Disordered" evidence="1">
    <location>
        <begin position="137"/>
        <end position="386"/>
    </location>
</feature>
<dbReference type="EMBL" id="KQ965784">
    <property type="protein sequence ID" value="KXS12904.1"/>
    <property type="molecule type" value="Genomic_DNA"/>
</dbReference>
<evidence type="ECO:0000313" key="3">
    <source>
        <dbReference type="Proteomes" id="UP000070544"/>
    </source>
</evidence>
<gene>
    <name evidence="2" type="ORF">M427DRAFT_137015</name>
</gene>
<feature type="compositionally biased region" description="Pro residues" evidence="1">
    <location>
        <begin position="211"/>
        <end position="232"/>
    </location>
</feature>
<dbReference type="AlphaFoldDB" id="A0A139A875"/>
<evidence type="ECO:0000313" key="2">
    <source>
        <dbReference type="EMBL" id="KXS12904.1"/>
    </source>
</evidence>
<name>A0A139A875_GONPJ</name>
<organism evidence="2 3">
    <name type="scientific">Gonapodya prolifera (strain JEL478)</name>
    <name type="common">Monoblepharis prolifera</name>
    <dbReference type="NCBI Taxonomy" id="1344416"/>
    <lineage>
        <taxon>Eukaryota</taxon>
        <taxon>Fungi</taxon>
        <taxon>Fungi incertae sedis</taxon>
        <taxon>Chytridiomycota</taxon>
        <taxon>Chytridiomycota incertae sedis</taxon>
        <taxon>Monoblepharidomycetes</taxon>
        <taxon>Monoblepharidales</taxon>
        <taxon>Gonapodyaceae</taxon>
        <taxon>Gonapodya</taxon>
    </lineage>
</organism>
<reference evidence="2 3" key="1">
    <citation type="journal article" date="2015" name="Genome Biol. Evol.">
        <title>Phylogenomic analyses indicate that early fungi evolved digesting cell walls of algal ancestors of land plants.</title>
        <authorList>
            <person name="Chang Y."/>
            <person name="Wang S."/>
            <person name="Sekimoto S."/>
            <person name="Aerts A.L."/>
            <person name="Choi C."/>
            <person name="Clum A."/>
            <person name="LaButti K.M."/>
            <person name="Lindquist E.A."/>
            <person name="Yee Ngan C."/>
            <person name="Ohm R.A."/>
            <person name="Salamov A.A."/>
            <person name="Grigoriev I.V."/>
            <person name="Spatafora J.W."/>
            <person name="Berbee M.L."/>
        </authorList>
    </citation>
    <scope>NUCLEOTIDE SEQUENCE [LARGE SCALE GENOMIC DNA]</scope>
    <source>
        <strain evidence="2 3">JEL478</strain>
    </source>
</reference>
<feature type="compositionally biased region" description="Pro residues" evidence="1">
    <location>
        <begin position="175"/>
        <end position="187"/>
    </location>
</feature>
<evidence type="ECO:0000256" key="1">
    <source>
        <dbReference type="SAM" id="MobiDB-lite"/>
    </source>
</evidence>
<protein>
    <submittedName>
        <fullName evidence="2">Uncharacterized protein</fullName>
    </submittedName>
</protein>
<dbReference type="InterPro" id="IPR027093">
    <property type="entry name" value="EAF_fam"/>
</dbReference>
<feature type="compositionally biased region" description="Low complexity" evidence="1">
    <location>
        <begin position="233"/>
        <end position="243"/>
    </location>
</feature>
<dbReference type="PANTHER" id="PTHR15970">
    <property type="entry name" value="ELL-ASSOCIATED FACTOR EAF"/>
    <property type="match status" value="1"/>
</dbReference>
<feature type="compositionally biased region" description="Low complexity" evidence="1">
    <location>
        <begin position="313"/>
        <end position="335"/>
    </location>
</feature>
<dbReference type="Proteomes" id="UP000070544">
    <property type="component" value="Unassembled WGS sequence"/>
</dbReference>
<dbReference type="OrthoDB" id="10678651at2759"/>
<feature type="compositionally biased region" description="Polar residues" evidence="1">
    <location>
        <begin position="137"/>
        <end position="149"/>
    </location>
</feature>
<dbReference type="GO" id="GO:0032783">
    <property type="term" value="C:super elongation complex"/>
    <property type="evidence" value="ECO:0007669"/>
    <property type="project" value="InterPro"/>
</dbReference>
<dbReference type="GO" id="GO:0003711">
    <property type="term" value="F:transcription elongation factor activity"/>
    <property type="evidence" value="ECO:0007669"/>
    <property type="project" value="TreeGrafter"/>
</dbReference>
<feature type="compositionally biased region" description="Acidic residues" evidence="1">
    <location>
        <begin position="270"/>
        <end position="279"/>
    </location>
</feature>
<keyword evidence="3" id="KW-1185">Reference proteome</keyword>